<dbReference type="Proteomes" id="UP000016935">
    <property type="component" value="Unassembled WGS sequence"/>
</dbReference>
<dbReference type="AlphaFoldDB" id="R0K1W7"/>
<keyword evidence="3" id="KW-1185">Reference proteome</keyword>
<evidence type="ECO:0000313" key="2">
    <source>
        <dbReference type="EMBL" id="EOA82427.1"/>
    </source>
</evidence>
<name>R0K1W7_EXST2</name>
<gene>
    <name evidence="2" type="ORF">SETTUDRAFT_22418</name>
</gene>
<dbReference type="EMBL" id="KB908844">
    <property type="protein sequence ID" value="EOA82427.1"/>
    <property type="molecule type" value="Genomic_DNA"/>
</dbReference>
<evidence type="ECO:0000256" key="1">
    <source>
        <dbReference type="SAM" id="SignalP"/>
    </source>
</evidence>
<accession>R0K1W7</accession>
<reference evidence="2 3" key="1">
    <citation type="journal article" date="2012" name="PLoS Pathog.">
        <title>Diverse lifestyles and strategies of plant pathogenesis encoded in the genomes of eighteen Dothideomycetes fungi.</title>
        <authorList>
            <person name="Ohm R.A."/>
            <person name="Feau N."/>
            <person name="Henrissat B."/>
            <person name="Schoch C.L."/>
            <person name="Horwitz B.A."/>
            <person name="Barry K.W."/>
            <person name="Condon B.J."/>
            <person name="Copeland A.C."/>
            <person name="Dhillon B."/>
            <person name="Glaser F."/>
            <person name="Hesse C.N."/>
            <person name="Kosti I."/>
            <person name="LaButti K."/>
            <person name="Lindquist E.A."/>
            <person name="Lucas S."/>
            <person name="Salamov A.A."/>
            <person name="Bradshaw R.E."/>
            <person name="Ciuffetti L."/>
            <person name="Hamelin R.C."/>
            <person name="Kema G.H.J."/>
            <person name="Lawrence C."/>
            <person name="Scott J.A."/>
            <person name="Spatafora J.W."/>
            <person name="Turgeon B.G."/>
            <person name="de Wit P.J.G.M."/>
            <person name="Zhong S."/>
            <person name="Goodwin S.B."/>
            <person name="Grigoriev I.V."/>
        </authorList>
    </citation>
    <scope>NUCLEOTIDE SEQUENCE [LARGE SCALE GENOMIC DNA]</scope>
    <source>
        <strain evidence="3">28A</strain>
    </source>
</reference>
<dbReference type="HOGENOM" id="CLU_2374120_0_0_1"/>
<dbReference type="GeneID" id="19402550"/>
<evidence type="ECO:0000313" key="3">
    <source>
        <dbReference type="Proteomes" id="UP000016935"/>
    </source>
</evidence>
<proteinExistence type="predicted"/>
<reference evidence="2 3" key="2">
    <citation type="journal article" date="2013" name="PLoS Genet.">
        <title>Comparative genome structure, secondary metabolite, and effector coding capacity across Cochliobolus pathogens.</title>
        <authorList>
            <person name="Condon B.J."/>
            <person name="Leng Y."/>
            <person name="Wu D."/>
            <person name="Bushley K.E."/>
            <person name="Ohm R.A."/>
            <person name="Otillar R."/>
            <person name="Martin J."/>
            <person name="Schackwitz W."/>
            <person name="Grimwood J."/>
            <person name="MohdZainudin N."/>
            <person name="Xue C."/>
            <person name="Wang R."/>
            <person name="Manning V.A."/>
            <person name="Dhillon B."/>
            <person name="Tu Z.J."/>
            <person name="Steffenson B.J."/>
            <person name="Salamov A."/>
            <person name="Sun H."/>
            <person name="Lowry S."/>
            <person name="LaButti K."/>
            <person name="Han J."/>
            <person name="Copeland A."/>
            <person name="Lindquist E."/>
            <person name="Barry K."/>
            <person name="Schmutz J."/>
            <person name="Baker S.E."/>
            <person name="Ciuffetti L.M."/>
            <person name="Grigoriev I.V."/>
            <person name="Zhong S."/>
            <person name="Turgeon B.G."/>
        </authorList>
    </citation>
    <scope>NUCLEOTIDE SEQUENCE [LARGE SCALE GENOMIC DNA]</scope>
    <source>
        <strain evidence="3">28A</strain>
    </source>
</reference>
<feature type="signal peptide" evidence="1">
    <location>
        <begin position="1"/>
        <end position="16"/>
    </location>
</feature>
<dbReference type="RefSeq" id="XP_008029330.1">
    <property type="nucleotide sequence ID" value="XM_008031139.1"/>
</dbReference>
<feature type="chain" id="PRO_5004353930" evidence="1">
    <location>
        <begin position="17"/>
        <end position="95"/>
    </location>
</feature>
<keyword evidence="1" id="KW-0732">Signal</keyword>
<sequence>MRFTILSAIFVTLATATPLGISVPLDTRDASSMCSPNFCPCVERELSTQYPTAYQYCFIQNCRHMPWITGLNKPKKQYEKDCLKVDGAPKHDVDG</sequence>
<organism evidence="2 3">
    <name type="scientific">Exserohilum turcicum (strain 28A)</name>
    <name type="common">Northern leaf blight fungus</name>
    <name type="synonym">Setosphaeria turcica</name>
    <dbReference type="NCBI Taxonomy" id="671987"/>
    <lineage>
        <taxon>Eukaryota</taxon>
        <taxon>Fungi</taxon>
        <taxon>Dikarya</taxon>
        <taxon>Ascomycota</taxon>
        <taxon>Pezizomycotina</taxon>
        <taxon>Dothideomycetes</taxon>
        <taxon>Pleosporomycetidae</taxon>
        <taxon>Pleosporales</taxon>
        <taxon>Pleosporineae</taxon>
        <taxon>Pleosporaceae</taxon>
        <taxon>Exserohilum</taxon>
    </lineage>
</organism>
<protein>
    <submittedName>
        <fullName evidence="2">Uncharacterized protein</fullName>
    </submittedName>
</protein>